<feature type="compositionally biased region" description="Basic and acidic residues" evidence="1">
    <location>
        <begin position="76"/>
        <end position="90"/>
    </location>
</feature>
<protein>
    <submittedName>
        <fullName evidence="3">RPM1-interacting protein 4</fullName>
    </submittedName>
</protein>
<feature type="domain" description="RIN4 pathogenic type III effector avirulence factor Avr cleavage site" evidence="2">
    <location>
        <begin position="3"/>
        <end position="30"/>
    </location>
</feature>
<evidence type="ECO:0000313" key="4">
    <source>
        <dbReference type="Proteomes" id="UP000236161"/>
    </source>
</evidence>
<feature type="domain" description="RIN4 pathogenic type III effector avirulence factor Avr cleavage site" evidence="2">
    <location>
        <begin position="134"/>
        <end position="167"/>
    </location>
</feature>
<dbReference type="PANTHER" id="PTHR33159:SF101">
    <property type="entry name" value="OS04G0379600 PROTEIN"/>
    <property type="match status" value="1"/>
</dbReference>
<sequence>MTSAHVPKFGNWEDKDVPYTKYFENARKDRVGGFNPNDPEENPEAFMPSKMIPGQISKKEPRKSSSSSQRSSNADSGRKSIKNTESHSDKSSSTAIPASGSHHSAASNHRSTASPVHGSPTSSHVSSDASVHGKPASLPKFGSWKEAEQTPDGGYTVIFNGVKEKKQNAATSLPPVPANATAYQQQKEIQRSLSKNMCCFFPRTQE</sequence>
<accession>A0A2I0AM13</accession>
<dbReference type="OrthoDB" id="765662at2759"/>
<dbReference type="EMBL" id="KZ451970">
    <property type="protein sequence ID" value="PKA56602.1"/>
    <property type="molecule type" value="Genomic_DNA"/>
</dbReference>
<evidence type="ECO:0000256" key="1">
    <source>
        <dbReference type="SAM" id="MobiDB-lite"/>
    </source>
</evidence>
<feature type="compositionally biased region" description="Polar residues" evidence="1">
    <location>
        <begin position="119"/>
        <end position="129"/>
    </location>
</feature>
<dbReference type="STRING" id="1088818.A0A2I0AM13"/>
<evidence type="ECO:0000313" key="3">
    <source>
        <dbReference type="EMBL" id="PKA56602.1"/>
    </source>
</evidence>
<name>A0A2I0AM13_9ASPA</name>
<dbReference type="PANTHER" id="PTHR33159">
    <property type="entry name" value="RPM1-INTERACTING PROTEIN 4 (RIN4) FAMILY PROTEIN"/>
    <property type="match status" value="1"/>
</dbReference>
<dbReference type="Proteomes" id="UP000236161">
    <property type="component" value="Unassembled WGS sequence"/>
</dbReference>
<keyword evidence="4" id="KW-1185">Reference proteome</keyword>
<dbReference type="Pfam" id="PF05627">
    <property type="entry name" value="AvrRpt-cleavage"/>
    <property type="match status" value="2"/>
</dbReference>
<feature type="compositionally biased region" description="Low complexity" evidence="1">
    <location>
        <begin position="95"/>
        <end position="114"/>
    </location>
</feature>
<organism evidence="3 4">
    <name type="scientific">Apostasia shenzhenica</name>
    <dbReference type="NCBI Taxonomy" id="1088818"/>
    <lineage>
        <taxon>Eukaryota</taxon>
        <taxon>Viridiplantae</taxon>
        <taxon>Streptophyta</taxon>
        <taxon>Embryophyta</taxon>
        <taxon>Tracheophyta</taxon>
        <taxon>Spermatophyta</taxon>
        <taxon>Magnoliopsida</taxon>
        <taxon>Liliopsida</taxon>
        <taxon>Asparagales</taxon>
        <taxon>Orchidaceae</taxon>
        <taxon>Apostasioideae</taxon>
        <taxon>Apostasia</taxon>
    </lineage>
</organism>
<dbReference type="AlphaFoldDB" id="A0A2I0AM13"/>
<proteinExistence type="predicted"/>
<dbReference type="GO" id="GO:0005886">
    <property type="term" value="C:plasma membrane"/>
    <property type="evidence" value="ECO:0007669"/>
    <property type="project" value="TreeGrafter"/>
</dbReference>
<evidence type="ECO:0000259" key="2">
    <source>
        <dbReference type="Pfam" id="PF05627"/>
    </source>
</evidence>
<dbReference type="InterPro" id="IPR008700">
    <property type="entry name" value="TypeIII_avirulence_cleave"/>
</dbReference>
<feature type="region of interest" description="Disordered" evidence="1">
    <location>
        <begin position="27"/>
        <end position="153"/>
    </location>
</feature>
<dbReference type="InterPro" id="IPR040387">
    <property type="entry name" value="RIN4/NOI4"/>
</dbReference>
<reference evidence="3 4" key="1">
    <citation type="journal article" date="2017" name="Nature">
        <title>The Apostasia genome and the evolution of orchids.</title>
        <authorList>
            <person name="Zhang G.Q."/>
            <person name="Liu K.W."/>
            <person name="Li Z."/>
            <person name="Lohaus R."/>
            <person name="Hsiao Y.Y."/>
            <person name="Niu S.C."/>
            <person name="Wang J.Y."/>
            <person name="Lin Y.C."/>
            <person name="Xu Q."/>
            <person name="Chen L.J."/>
            <person name="Yoshida K."/>
            <person name="Fujiwara S."/>
            <person name="Wang Z.W."/>
            <person name="Zhang Y.Q."/>
            <person name="Mitsuda N."/>
            <person name="Wang M."/>
            <person name="Liu G.H."/>
            <person name="Pecoraro L."/>
            <person name="Huang H.X."/>
            <person name="Xiao X.J."/>
            <person name="Lin M."/>
            <person name="Wu X.Y."/>
            <person name="Wu W.L."/>
            <person name="Chen Y.Y."/>
            <person name="Chang S.B."/>
            <person name="Sakamoto S."/>
            <person name="Ohme-Takagi M."/>
            <person name="Yagi M."/>
            <person name="Zeng S.J."/>
            <person name="Shen C.Y."/>
            <person name="Yeh C.M."/>
            <person name="Luo Y.B."/>
            <person name="Tsai W.C."/>
            <person name="Van de Peer Y."/>
            <person name="Liu Z.J."/>
        </authorList>
    </citation>
    <scope>NUCLEOTIDE SEQUENCE [LARGE SCALE GENOMIC DNA]</scope>
    <source>
        <strain evidence="4">cv. Shenzhen</strain>
        <tissue evidence="3">Stem</tissue>
    </source>
</reference>
<gene>
    <name evidence="3" type="primary">RIN4</name>
    <name evidence="3" type="ORF">AXF42_Ash012732</name>
</gene>
<feature type="compositionally biased region" description="Low complexity" evidence="1">
    <location>
        <begin position="64"/>
        <end position="75"/>
    </location>
</feature>